<dbReference type="EMBL" id="CP017448">
    <property type="protein sequence ID" value="AOV17067.1"/>
    <property type="molecule type" value="Genomic_DNA"/>
</dbReference>
<dbReference type="Proteomes" id="UP000095342">
    <property type="component" value="Chromosome"/>
</dbReference>
<evidence type="ECO:0000256" key="5">
    <source>
        <dbReference type="ARBA" id="ARBA00031841"/>
    </source>
</evidence>
<dbReference type="PANTHER" id="PTHR38099:SF1">
    <property type="entry name" value="LARGE RIBOSOMAL RNA SUBUNIT ACCUMULATION PROTEIN YCED"/>
    <property type="match status" value="1"/>
</dbReference>
<evidence type="ECO:0000256" key="4">
    <source>
        <dbReference type="ARBA" id="ARBA00022517"/>
    </source>
</evidence>
<dbReference type="InterPro" id="IPR039255">
    <property type="entry name" value="YceD_bac"/>
</dbReference>
<organism evidence="6 7">
    <name type="scientific">Acidihalobacter aeolianus</name>
    <dbReference type="NCBI Taxonomy" id="2792603"/>
    <lineage>
        <taxon>Bacteria</taxon>
        <taxon>Pseudomonadati</taxon>
        <taxon>Pseudomonadota</taxon>
        <taxon>Gammaproteobacteria</taxon>
        <taxon>Chromatiales</taxon>
        <taxon>Ectothiorhodospiraceae</taxon>
        <taxon>Acidihalobacter</taxon>
    </lineage>
</organism>
<reference evidence="6 7" key="1">
    <citation type="submission" date="2016-09" db="EMBL/GenBank/DDBJ databases">
        <title>Acidihalobacter prosperus V6 (DSM14174).</title>
        <authorList>
            <person name="Khaleque H.N."/>
            <person name="Ramsay J.P."/>
            <person name="Murphy R.J.T."/>
            <person name="Kaksonen A.H."/>
            <person name="Boxall N.J."/>
            <person name="Watkin E.L.J."/>
        </authorList>
    </citation>
    <scope>NUCLEOTIDE SEQUENCE [LARGE SCALE GENOMIC DNA]</scope>
    <source>
        <strain evidence="6 7">V6</strain>
    </source>
</reference>
<dbReference type="InterPro" id="IPR003772">
    <property type="entry name" value="YceD"/>
</dbReference>
<evidence type="ECO:0000313" key="6">
    <source>
        <dbReference type="EMBL" id="AOV17067.1"/>
    </source>
</evidence>
<gene>
    <name evidence="6" type="ORF">BJI67_08370</name>
</gene>
<keyword evidence="4" id="KW-0690">Ribosome biogenesis</keyword>
<comment type="similarity">
    <text evidence="2">Belongs to the DUF177 domain family.</text>
</comment>
<name>A0A1D8K7X2_9GAMM</name>
<evidence type="ECO:0000256" key="1">
    <source>
        <dbReference type="ARBA" id="ARBA00002868"/>
    </source>
</evidence>
<dbReference type="GO" id="GO:0042254">
    <property type="term" value="P:ribosome biogenesis"/>
    <property type="evidence" value="ECO:0007669"/>
    <property type="project" value="UniProtKB-KW"/>
</dbReference>
<dbReference type="PANTHER" id="PTHR38099">
    <property type="entry name" value="LARGE RIBOSOMAL RNA SUBUNIT ACCUMULATION PROTEIN YCED"/>
    <property type="match status" value="1"/>
</dbReference>
<accession>A0A1D8K7X2</accession>
<proteinExistence type="inferred from homology"/>
<dbReference type="Pfam" id="PF02620">
    <property type="entry name" value="YceD"/>
    <property type="match status" value="1"/>
</dbReference>
<evidence type="ECO:0000256" key="3">
    <source>
        <dbReference type="ARBA" id="ARBA00015716"/>
    </source>
</evidence>
<sequence>MSDRLAQRIDPFKAADQGRVLQGRVPVDQLHRLCEALADKLGEIDASFEFERDNAGRAFVVLDCRGAVNLRCERCLGAFRREIALHQRMPLADARFGIKDADEDVVSVGEDGLFMRDLIEDEILLALPLIPRHATIEACDPDAAAWLVKDGNEKSEGLQADSASGPFGVLRTLKDKD</sequence>
<dbReference type="KEGG" id="aaeo:BJI67_08370"/>
<keyword evidence="7" id="KW-1185">Reference proteome</keyword>
<protein>
    <recommendedName>
        <fullName evidence="3">Large ribosomal RNA subunit accumulation protein YceD</fullName>
    </recommendedName>
    <alternativeName>
        <fullName evidence="5">23S rRNA accumulation protein YceD</fullName>
    </alternativeName>
</protein>
<dbReference type="AlphaFoldDB" id="A0A1D8K7X2"/>
<evidence type="ECO:0000313" key="7">
    <source>
        <dbReference type="Proteomes" id="UP000095342"/>
    </source>
</evidence>
<dbReference type="GO" id="GO:0005829">
    <property type="term" value="C:cytosol"/>
    <property type="evidence" value="ECO:0007669"/>
    <property type="project" value="TreeGrafter"/>
</dbReference>
<comment type="function">
    <text evidence="1">Plays a role in synthesis, processing and/or stability of 23S rRNA.</text>
</comment>
<evidence type="ECO:0000256" key="2">
    <source>
        <dbReference type="ARBA" id="ARBA00010740"/>
    </source>
</evidence>